<comment type="cofactor">
    <cofactor evidence="1">
        <name>Mg(2+)</name>
        <dbReference type="ChEBI" id="CHEBI:18420"/>
    </cofactor>
</comment>
<proteinExistence type="predicted"/>
<evidence type="ECO:0000313" key="6">
    <source>
        <dbReference type="EMBL" id="CZF86794.1"/>
    </source>
</evidence>
<dbReference type="InterPro" id="IPR019996">
    <property type="entry name" value="Salicylate_synthase"/>
</dbReference>
<dbReference type="Pfam" id="PF00425">
    <property type="entry name" value="Chorismate_bind"/>
    <property type="match status" value="1"/>
</dbReference>
<feature type="domain" description="Chorismate-utilising enzyme C-terminal" evidence="5">
    <location>
        <begin position="181"/>
        <end position="434"/>
    </location>
</feature>
<sequence length="461" mass="51850">MTQYKELTLPTSAKTSRLLLSIANSGLADQFMIYEKPGEWSLGMGNLLSIDVYKNEIVVKQEDRIQIMGYEDFEPALTHITQNLPVENWRLYGQAKFELAYVFYGLTNTISLDKTNKLMSLFIPEYEVRISDKTATLRATSPAGLEKLVELFRLAERREKHGYDTDFVIEHVDLTIPSSCEYYKTAVQQAIADIQENHYQKVILSRQVQVSFPLDMAKSYEYGRQKNTPARSFILRQSGFEAAGFCPETVLEASPDGWVSTQPLAGTRSLGNSPEEELQLKSELISTTKEIAEHAISVRLAYEELDHVCDEESLSVCDFMSIKRRGSVQHLASRVKGKLSSNHSVWDAFKALFPAVTASGIPKKESLLAIKKYEASERALYSGSVMIVDPDGAMDAGLVLRSIYKDEEKCWLQAGAGIVDQSLPERELTETIEKLSCIAQYLVQDLQEPMPSIEHSKKETV</sequence>
<accession>A0A128FKJ2</accession>
<dbReference type="Proteomes" id="UP000073601">
    <property type="component" value="Unassembled WGS sequence"/>
</dbReference>
<evidence type="ECO:0000256" key="2">
    <source>
        <dbReference type="ARBA" id="ARBA00022723"/>
    </source>
</evidence>
<dbReference type="RefSeq" id="WP_062714965.1">
    <property type="nucleotide sequence ID" value="NZ_CAWRCI010000083.1"/>
</dbReference>
<dbReference type="GO" id="GO:0046872">
    <property type="term" value="F:metal ion binding"/>
    <property type="evidence" value="ECO:0007669"/>
    <property type="project" value="UniProtKB-KW"/>
</dbReference>
<evidence type="ECO:0000259" key="5">
    <source>
        <dbReference type="Pfam" id="PF00425"/>
    </source>
</evidence>
<dbReference type="GO" id="GO:0008909">
    <property type="term" value="F:isochorismate synthase activity"/>
    <property type="evidence" value="ECO:0007669"/>
    <property type="project" value="InterPro"/>
</dbReference>
<name>A0A128FKJ2_9GAMM</name>
<dbReference type="EC" id="4.2.99.21" evidence="6"/>
<dbReference type="AlphaFoldDB" id="A0A128FKJ2"/>
<keyword evidence="3" id="KW-0460">Magnesium</keyword>
<dbReference type="NCBIfam" id="TIGR03494">
    <property type="entry name" value="salicyl_syn"/>
    <property type="match status" value="1"/>
</dbReference>
<dbReference type="GO" id="GO:0016833">
    <property type="term" value="F:oxo-acid-lyase activity"/>
    <property type="evidence" value="ECO:0007669"/>
    <property type="project" value="InterPro"/>
</dbReference>
<evidence type="ECO:0000256" key="3">
    <source>
        <dbReference type="ARBA" id="ARBA00022842"/>
    </source>
</evidence>
<organism evidence="6 7">
    <name type="scientific">Grimontia marina</name>
    <dbReference type="NCBI Taxonomy" id="646534"/>
    <lineage>
        <taxon>Bacteria</taxon>
        <taxon>Pseudomonadati</taxon>
        <taxon>Pseudomonadota</taxon>
        <taxon>Gammaproteobacteria</taxon>
        <taxon>Vibrionales</taxon>
        <taxon>Vibrionaceae</taxon>
        <taxon>Grimontia</taxon>
    </lineage>
</organism>
<dbReference type="OrthoDB" id="9803598at2"/>
<keyword evidence="7" id="KW-1185">Reference proteome</keyword>
<reference evidence="7" key="1">
    <citation type="submission" date="2016-02" db="EMBL/GenBank/DDBJ databases">
        <authorList>
            <person name="Rodrigo-Torres Lidia"/>
            <person name="Arahal R.David."/>
        </authorList>
    </citation>
    <scope>NUCLEOTIDE SEQUENCE [LARGE SCALE GENOMIC DNA]</scope>
    <source>
        <strain evidence="7">CECT 8713</strain>
    </source>
</reference>
<dbReference type="InterPro" id="IPR015890">
    <property type="entry name" value="Chorismate_C"/>
</dbReference>
<dbReference type="PANTHER" id="PTHR11236">
    <property type="entry name" value="AMINOBENZOATE/ANTHRANILATE SYNTHASE"/>
    <property type="match status" value="1"/>
</dbReference>
<dbReference type="InterPro" id="IPR019999">
    <property type="entry name" value="Anth_synth_I-like"/>
</dbReference>
<evidence type="ECO:0000256" key="1">
    <source>
        <dbReference type="ARBA" id="ARBA00001946"/>
    </source>
</evidence>
<evidence type="ECO:0000313" key="7">
    <source>
        <dbReference type="Proteomes" id="UP000073601"/>
    </source>
</evidence>
<dbReference type="Gene3D" id="3.60.120.10">
    <property type="entry name" value="Anthranilate synthase"/>
    <property type="match status" value="1"/>
</dbReference>
<dbReference type="SUPFAM" id="SSF56322">
    <property type="entry name" value="ADC synthase"/>
    <property type="match status" value="1"/>
</dbReference>
<dbReference type="PANTHER" id="PTHR11236:SF48">
    <property type="entry name" value="ISOCHORISMATE SYNTHASE MENF"/>
    <property type="match status" value="1"/>
</dbReference>
<dbReference type="InterPro" id="IPR005801">
    <property type="entry name" value="ADC_synthase"/>
</dbReference>
<keyword evidence="4 6" id="KW-0456">Lyase</keyword>
<dbReference type="EMBL" id="FIZY01000083">
    <property type="protein sequence ID" value="CZF86794.1"/>
    <property type="molecule type" value="Genomic_DNA"/>
</dbReference>
<dbReference type="GO" id="GO:0043904">
    <property type="term" value="F:isochorismate pyruvate lyase activity"/>
    <property type="evidence" value="ECO:0007669"/>
    <property type="project" value="UniProtKB-EC"/>
</dbReference>
<keyword evidence="2" id="KW-0479">Metal-binding</keyword>
<protein>
    <submittedName>
        <fullName evidence="6">Isochorismate synthase/isochorismate lyase</fullName>
        <ecNumber evidence="6">4.2.99.21</ecNumber>
    </submittedName>
</protein>
<evidence type="ECO:0000256" key="4">
    <source>
        <dbReference type="ARBA" id="ARBA00023239"/>
    </source>
</evidence>
<gene>
    <name evidence="6" type="primary">mbtI</name>
    <name evidence="6" type="ORF">GMA8713_04833</name>
</gene>
<dbReference type="GO" id="GO:0000162">
    <property type="term" value="P:L-tryptophan biosynthetic process"/>
    <property type="evidence" value="ECO:0007669"/>
    <property type="project" value="TreeGrafter"/>
</dbReference>